<evidence type="ECO:0000256" key="3">
    <source>
        <dbReference type="ARBA" id="ARBA00022989"/>
    </source>
</evidence>
<dbReference type="Proteomes" id="UP001519064">
    <property type="component" value="Unassembled WGS sequence"/>
</dbReference>
<evidence type="ECO:0000313" key="7">
    <source>
        <dbReference type="Proteomes" id="UP001519064"/>
    </source>
</evidence>
<evidence type="ECO:0000256" key="5">
    <source>
        <dbReference type="SAM" id="Phobius"/>
    </source>
</evidence>
<comment type="caution">
    <text evidence="6">The sequence shown here is derived from an EMBL/GenBank/DDBJ whole genome shotgun (WGS) entry which is preliminary data.</text>
</comment>
<evidence type="ECO:0000313" key="6">
    <source>
        <dbReference type="EMBL" id="MBO8191774.1"/>
    </source>
</evidence>
<evidence type="ECO:0000256" key="2">
    <source>
        <dbReference type="ARBA" id="ARBA00022692"/>
    </source>
</evidence>
<accession>A0ABS3X8S2</accession>
<keyword evidence="2 5" id="KW-0812">Transmembrane</keyword>
<dbReference type="EMBL" id="JADKMA010000030">
    <property type="protein sequence ID" value="MBO8191774.1"/>
    <property type="molecule type" value="Genomic_DNA"/>
</dbReference>
<keyword evidence="7" id="KW-1185">Reference proteome</keyword>
<dbReference type="RefSeq" id="WP_209238866.1">
    <property type="nucleotide sequence ID" value="NZ_JADKMA010000030.1"/>
</dbReference>
<reference evidence="6 7" key="1">
    <citation type="submission" date="2020-11" db="EMBL/GenBank/DDBJ databases">
        <title>Streptomyces spirodelae sp. nov., isolated from duckweed.</title>
        <authorList>
            <person name="Saimee Y."/>
            <person name="Duangmal K."/>
        </authorList>
    </citation>
    <scope>NUCLEOTIDE SEQUENCE [LARGE SCALE GENOMIC DNA]</scope>
    <source>
        <strain evidence="6 7">S16-07</strain>
    </source>
</reference>
<evidence type="ECO:0000256" key="1">
    <source>
        <dbReference type="ARBA" id="ARBA00004141"/>
    </source>
</evidence>
<protein>
    <submittedName>
        <fullName evidence="6">DoxX family protein</fullName>
    </submittedName>
</protein>
<dbReference type="Pfam" id="PF13564">
    <property type="entry name" value="DoxX_2"/>
    <property type="match status" value="1"/>
</dbReference>
<proteinExistence type="predicted"/>
<evidence type="ECO:0000256" key="4">
    <source>
        <dbReference type="ARBA" id="ARBA00023136"/>
    </source>
</evidence>
<keyword evidence="4 5" id="KW-0472">Membrane</keyword>
<sequence length="131" mass="13237">MRITVWIISALLALVFLAAGGLKIVGSAADLEAMGEGIPTALFRVAGVAEVLGALGLILPAATRVLPRLTPLAASGLTLTMVGATVANLAIGAYAVVPQTLLFGALSAFVAWARFGTCAIDPRPQATLPLS</sequence>
<comment type="subcellular location">
    <subcellularLocation>
        <location evidence="1">Membrane</location>
        <topology evidence="1">Multi-pass membrane protein</topology>
    </subcellularLocation>
</comment>
<name>A0ABS3X8S2_9ACTN</name>
<feature type="transmembrane region" description="Helical" evidence="5">
    <location>
        <begin position="74"/>
        <end position="95"/>
    </location>
</feature>
<organism evidence="6 7">
    <name type="scientific">Streptomyces oryzae</name>
    <dbReference type="NCBI Taxonomy" id="1434886"/>
    <lineage>
        <taxon>Bacteria</taxon>
        <taxon>Bacillati</taxon>
        <taxon>Actinomycetota</taxon>
        <taxon>Actinomycetes</taxon>
        <taxon>Kitasatosporales</taxon>
        <taxon>Streptomycetaceae</taxon>
        <taxon>Streptomyces</taxon>
    </lineage>
</organism>
<dbReference type="InterPro" id="IPR032808">
    <property type="entry name" value="DoxX"/>
</dbReference>
<keyword evidence="3 5" id="KW-1133">Transmembrane helix</keyword>
<feature type="transmembrane region" description="Helical" evidence="5">
    <location>
        <begin position="42"/>
        <end position="62"/>
    </location>
</feature>
<gene>
    <name evidence="6" type="ORF">ITI46_08785</name>
</gene>